<protein>
    <submittedName>
        <fullName evidence="1">Uncharacterized protein</fullName>
    </submittedName>
</protein>
<dbReference type="EMBL" id="CM042886">
    <property type="protein sequence ID" value="KAI4341146.1"/>
    <property type="molecule type" value="Genomic_DNA"/>
</dbReference>
<dbReference type="Proteomes" id="UP001057402">
    <property type="component" value="Chromosome 7"/>
</dbReference>
<sequence>MLTQMEPERPPLQALDLSVPRSSPNPRRHTHSKGPKADFVLSKQHPCNFITMISLYNKVINIPNSMTILDELLSISVEIAKRNLRGIWNFPNPGVVSHNEILEMYKDYIDPDFKWVYFTLEEQAKMIVAPRINILRWMLRS</sequence>
<reference evidence="2" key="1">
    <citation type="journal article" date="2023" name="Front. Plant Sci.">
        <title>Chromosomal-level genome assembly of Melastoma candidum provides insights into trichome evolution.</title>
        <authorList>
            <person name="Zhong Y."/>
            <person name="Wu W."/>
            <person name="Sun C."/>
            <person name="Zou P."/>
            <person name="Liu Y."/>
            <person name="Dai S."/>
            <person name="Zhou R."/>
        </authorList>
    </citation>
    <scope>NUCLEOTIDE SEQUENCE [LARGE SCALE GENOMIC DNA]</scope>
</reference>
<comment type="caution">
    <text evidence="1">The sequence shown here is derived from an EMBL/GenBank/DDBJ whole genome shotgun (WGS) entry which is preliminary data.</text>
</comment>
<accession>A0ACB9P217</accession>
<evidence type="ECO:0000313" key="2">
    <source>
        <dbReference type="Proteomes" id="UP001057402"/>
    </source>
</evidence>
<keyword evidence="2" id="KW-1185">Reference proteome</keyword>
<gene>
    <name evidence="1" type="ORF">MLD38_025905</name>
</gene>
<proteinExistence type="predicted"/>
<name>A0ACB9P217_9MYRT</name>
<evidence type="ECO:0000313" key="1">
    <source>
        <dbReference type="EMBL" id="KAI4341146.1"/>
    </source>
</evidence>
<organism evidence="1 2">
    <name type="scientific">Melastoma candidum</name>
    <dbReference type="NCBI Taxonomy" id="119954"/>
    <lineage>
        <taxon>Eukaryota</taxon>
        <taxon>Viridiplantae</taxon>
        <taxon>Streptophyta</taxon>
        <taxon>Embryophyta</taxon>
        <taxon>Tracheophyta</taxon>
        <taxon>Spermatophyta</taxon>
        <taxon>Magnoliopsida</taxon>
        <taxon>eudicotyledons</taxon>
        <taxon>Gunneridae</taxon>
        <taxon>Pentapetalae</taxon>
        <taxon>rosids</taxon>
        <taxon>malvids</taxon>
        <taxon>Myrtales</taxon>
        <taxon>Melastomataceae</taxon>
        <taxon>Melastomatoideae</taxon>
        <taxon>Melastomateae</taxon>
        <taxon>Melastoma</taxon>
    </lineage>
</organism>